<dbReference type="PANTHER" id="PTHR33692">
    <property type="entry name" value="RIBOSOME MATURATION FACTOR RIMM"/>
    <property type="match status" value="1"/>
</dbReference>
<dbReference type="InterPro" id="IPR002676">
    <property type="entry name" value="RimM_N"/>
</dbReference>
<dbReference type="GO" id="GO:0043022">
    <property type="term" value="F:ribosome binding"/>
    <property type="evidence" value="ECO:0007669"/>
    <property type="project" value="InterPro"/>
</dbReference>
<dbReference type="InterPro" id="IPR011961">
    <property type="entry name" value="RimM"/>
</dbReference>
<evidence type="ECO:0000313" key="9">
    <source>
        <dbReference type="Proteomes" id="UP000525298"/>
    </source>
</evidence>
<dbReference type="GO" id="GO:0005840">
    <property type="term" value="C:ribosome"/>
    <property type="evidence" value="ECO:0007669"/>
    <property type="project" value="InterPro"/>
</dbReference>
<dbReference type="RefSeq" id="WP_181551093.1">
    <property type="nucleotide sequence ID" value="NZ_JACDUS010000004.1"/>
</dbReference>
<dbReference type="InterPro" id="IPR036976">
    <property type="entry name" value="RimM_N_sf"/>
</dbReference>
<dbReference type="AlphaFoldDB" id="A0A7W0HKP8"/>
<comment type="caution">
    <text evidence="8">The sequence shown here is derived from an EMBL/GenBank/DDBJ whole genome shotgun (WGS) entry which is preliminary data.</text>
</comment>
<comment type="function">
    <text evidence="5">An accessory protein needed during the final step in the assembly of 30S ribosomal subunit, possibly for assembly of the head region. Essential for efficient processing of 16S rRNA. May be needed both before and after RbfA during the maturation of 16S rRNA. It has affinity for free ribosomal 30S subunits but not for 70S ribosomes.</text>
</comment>
<keyword evidence="3 5" id="KW-0698">rRNA processing</keyword>
<keyword evidence="1 5" id="KW-0963">Cytoplasm</keyword>
<dbReference type="NCBIfam" id="TIGR02273">
    <property type="entry name" value="16S_RimM"/>
    <property type="match status" value="1"/>
</dbReference>
<dbReference type="Proteomes" id="UP000525298">
    <property type="component" value="Unassembled WGS sequence"/>
</dbReference>
<dbReference type="Gene3D" id="2.40.30.60">
    <property type="entry name" value="RimM"/>
    <property type="match status" value="1"/>
</dbReference>
<evidence type="ECO:0000259" key="7">
    <source>
        <dbReference type="Pfam" id="PF24986"/>
    </source>
</evidence>
<dbReference type="HAMAP" id="MF_00014">
    <property type="entry name" value="Ribosome_mat_RimM"/>
    <property type="match status" value="1"/>
</dbReference>
<comment type="domain">
    <text evidence="5">The PRC barrel domain binds ribosomal protein uS19.</text>
</comment>
<evidence type="ECO:0000256" key="3">
    <source>
        <dbReference type="ARBA" id="ARBA00022552"/>
    </source>
</evidence>
<keyword evidence="2 5" id="KW-0690">Ribosome biogenesis</keyword>
<dbReference type="GO" id="GO:0005737">
    <property type="term" value="C:cytoplasm"/>
    <property type="evidence" value="ECO:0007669"/>
    <property type="project" value="UniProtKB-SubCell"/>
</dbReference>
<comment type="similarity">
    <text evidence="5">Belongs to the RimM family.</text>
</comment>
<evidence type="ECO:0000259" key="6">
    <source>
        <dbReference type="Pfam" id="PF01782"/>
    </source>
</evidence>
<comment type="subcellular location">
    <subcellularLocation>
        <location evidence="5">Cytoplasm</location>
    </subcellularLocation>
</comment>
<evidence type="ECO:0000256" key="4">
    <source>
        <dbReference type="ARBA" id="ARBA00023186"/>
    </source>
</evidence>
<dbReference type="SUPFAM" id="SSF50447">
    <property type="entry name" value="Translation proteins"/>
    <property type="match status" value="1"/>
</dbReference>
<organism evidence="8 9">
    <name type="scientific">Desulfosalsimonas propionicica</name>
    <dbReference type="NCBI Taxonomy" id="332175"/>
    <lineage>
        <taxon>Bacteria</taxon>
        <taxon>Pseudomonadati</taxon>
        <taxon>Thermodesulfobacteriota</taxon>
        <taxon>Desulfobacteria</taxon>
        <taxon>Desulfobacterales</taxon>
        <taxon>Desulfosalsimonadaceae</taxon>
        <taxon>Desulfosalsimonas</taxon>
    </lineage>
</organism>
<dbReference type="PANTHER" id="PTHR33692:SF1">
    <property type="entry name" value="RIBOSOME MATURATION FACTOR RIMM"/>
    <property type="match status" value="1"/>
</dbReference>
<comment type="subunit">
    <text evidence="5">Binds ribosomal protein uS19.</text>
</comment>
<dbReference type="InterPro" id="IPR009000">
    <property type="entry name" value="Transl_B-barrel_sf"/>
</dbReference>
<sequence>MDPDKLLLIGKITRPHGIRGEVRVSAYVDQQLHLQPGSRVIVDAPDRQPVEYRIETARSHKNGLLIGFTEVGDRSSAEAVSGASLFMPRSALPPAEPDTWYWCDLIGLAVYETNGGFLGRVESMIETGSNDVFVVRQGENERLIPAIEQVVREIDLEHGKMIVDLPEGL</sequence>
<dbReference type="GO" id="GO:0006364">
    <property type="term" value="P:rRNA processing"/>
    <property type="evidence" value="ECO:0007669"/>
    <property type="project" value="UniProtKB-UniRule"/>
</dbReference>
<reference evidence="8 9" key="1">
    <citation type="submission" date="2020-07" db="EMBL/GenBank/DDBJ databases">
        <title>Genomic Encyclopedia of Type Strains, Phase IV (KMG-IV): sequencing the most valuable type-strain genomes for metagenomic binning, comparative biology and taxonomic classification.</title>
        <authorList>
            <person name="Goeker M."/>
        </authorList>
    </citation>
    <scope>NUCLEOTIDE SEQUENCE [LARGE SCALE GENOMIC DNA]</scope>
    <source>
        <strain evidence="8 9">DSM 17721</strain>
    </source>
</reference>
<protein>
    <recommendedName>
        <fullName evidence="5">Ribosome maturation factor RimM</fullName>
    </recommendedName>
</protein>
<gene>
    <name evidence="5" type="primary">rimM</name>
    <name evidence="8" type="ORF">HNR65_001760</name>
</gene>
<keyword evidence="9" id="KW-1185">Reference proteome</keyword>
<dbReference type="Pfam" id="PF01782">
    <property type="entry name" value="RimM"/>
    <property type="match status" value="1"/>
</dbReference>
<name>A0A7W0HKP8_9BACT</name>
<evidence type="ECO:0000313" key="8">
    <source>
        <dbReference type="EMBL" id="MBA2881433.1"/>
    </source>
</evidence>
<evidence type="ECO:0000256" key="5">
    <source>
        <dbReference type="HAMAP-Rule" id="MF_00014"/>
    </source>
</evidence>
<proteinExistence type="inferred from homology"/>
<evidence type="ECO:0000256" key="2">
    <source>
        <dbReference type="ARBA" id="ARBA00022517"/>
    </source>
</evidence>
<accession>A0A7W0HKP8</accession>
<dbReference type="Pfam" id="PF24986">
    <property type="entry name" value="PRC_RimM"/>
    <property type="match status" value="1"/>
</dbReference>
<dbReference type="EMBL" id="JACDUS010000004">
    <property type="protein sequence ID" value="MBA2881433.1"/>
    <property type="molecule type" value="Genomic_DNA"/>
</dbReference>
<dbReference type="InterPro" id="IPR056792">
    <property type="entry name" value="PRC_RimM"/>
</dbReference>
<evidence type="ECO:0000256" key="1">
    <source>
        <dbReference type="ARBA" id="ARBA00022490"/>
    </source>
</evidence>
<keyword evidence="4 5" id="KW-0143">Chaperone</keyword>
<dbReference type="SUPFAM" id="SSF50346">
    <property type="entry name" value="PRC-barrel domain"/>
    <property type="match status" value="1"/>
</dbReference>
<dbReference type="InterPro" id="IPR011033">
    <property type="entry name" value="PRC_barrel-like_sf"/>
</dbReference>
<dbReference type="Gene3D" id="2.30.30.240">
    <property type="entry name" value="PRC-barrel domain"/>
    <property type="match status" value="1"/>
</dbReference>
<feature type="domain" description="Ribosome maturation factor RimM PRC barrel" evidence="7">
    <location>
        <begin position="102"/>
        <end position="169"/>
    </location>
</feature>
<feature type="domain" description="RimM N-terminal" evidence="6">
    <location>
        <begin position="9"/>
        <end position="90"/>
    </location>
</feature>
<dbReference type="GO" id="GO:0042274">
    <property type="term" value="P:ribosomal small subunit biogenesis"/>
    <property type="evidence" value="ECO:0007669"/>
    <property type="project" value="UniProtKB-UniRule"/>
</dbReference>